<keyword evidence="4" id="KW-1185">Reference proteome</keyword>
<sequence>MDLEFHGVMRFYFQDSGQKVATKCIRVASDATAQVVIETLIEKFRPDMRMLSIPEYALYEIHENGDERRLEPEEKPLLVQLNWHKDDREGRFLLRRIDDKTNMPEGTFQEGGSSFRRKLSKREKKQLKKQEKLNRMKSSGGIANDENDAGVAEKLYTELPETSFTRSISNPEAVMRRRRQQKLERKLQQFRSKDGGPDTGGTLKIYGEALCKDVPYKTLLLSIGDTAAQVVKEMLMKYGLDKEEPQHYCLVQVNTGVEDPKENSHANNNTINNREYILDDDECPLAILMNHPMTRV</sequence>
<dbReference type="SUPFAM" id="SSF54236">
    <property type="entry name" value="Ubiquitin-like"/>
    <property type="match status" value="2"/>
</dbReference>
<feature type="compositionally biased region" description="Basic residues" evidence="1">
    <location>
        <begin position="115"/>
        <end position="127"/>
    </location>
</feature>
<evidence type="ECO:0000259" key="2">
    <source>
        <dbReference type="PROSITE" id="PS50200"/>
    </source>
</evidence>
<dbReference type="Gene3D" id="3.10.20.90">
    <property type="entry name" value="Phosphatidylinositol 3-kinase Catalytic Subunit, Chain A, domain 1"/>
    <property type="match status" value="2"/>
</dbReference>
<dbReference type="SMART" id="SM00314">
    <property type="entry name" value="RA"/>
    <property type="match status" value="2"/>
</dbReference>
<dbReference type="GO" id="GO:0050839">
    <property type="term" value="F:cell adhesion molecule binding"/>
    <property type="evidence" value="ECO:0007669"/>
    <property type="project" value="TreeGrafter"/>
</dbReference>
<dbReference type="GO" id="GO:0007165">
    <property type="term" value="P:signal transduction"/>
    <property type="evidence" value="ECO:0007669"/>
    <property type="project" value="InterPro"/>
</dbReference>
<dbReference type="InParanoid" id="T1HAM5"/>
<evidence type="ECO:0000313" key="3">
    <source>
        <dbReference type="EnsemblMetazoa" id="RPRC001080-PA"/>
    </source>
</evidence>
<dbReference type="AlphaFoldDB" id="T1HAM5"/>
<feature type="domain" description="Ras-associating" evidence="2">
    <location>
        <begin position="199"/>
        <end position="296"/>
    </location>
</feature>
<evidence type="ECO:0000313" key="4">
    <source>
        <dbReference type="Proteomes" id="UP000015103"/>
    </source>
</evidence>
<dbReference type="FunFam" id="3.10.20.90:FF:000025">
    <property type="entry name" value="Afadin, adherens junction formation factor"/>
    <property type="match status" value="1"/>
</dbReference>
<dbReference type="EMBL" id="ACPB03017231">
    <property type="status" value="NOT_ANNOTATED_CDS"/>
    <property type="molecule type" value="Genomic_DNA"/>
</dbReference>
<feature type="region of interest" description="Disordered" evidence="1">
    <location>
        <begin position="103"/>
        <end position="146"/>
    </location>
</feature>
<reference evidence="3" key="1">
    <citation type="submission" date="2015-05" db="UniProtKB">
        <authorList>
            <consortium name="EnsemblMetazoa"/>
        </authorList>
    </citation>
    <scope>IDENTIFICATION</scope>
</reference>
<evidence type="ECO:0000256" key="1">
    <source>
        <dbReference type="SAM" id="MobiDB-lite"/>
    </source>
</evidence>
<accession>T1HAM5</accession>
<dbReference type="VEuPathDB" id="VectorBase:RPRC001080"/>
<dbReference type="GO" id="GO:0032880">
    <property type="term" value="P:regulation of protein localization"/>
    <property type="evidence" value="ECO:0007669"/>
    <property type="project" value="TreeGrafter"/>
</dbReference>
<dbReference type="InterPro" id="IPR000159">
    <property type="entry name" value="RA_dom"/>
</dbReference>
<dbReference type="CDD" id="cd01782">
    <property type="entry name" value="RA1_Afadin"/>
    <property type="match status" value="1"/>
</dbReference>
<dbReference type="PANTHER" id="PTHR10398">
    <property type="entry name" value="AFADIN"/>
    <property type="match status" value="1"/>
</dbReference>
<dbReference type="InterPro" id="IPR029071">
    <property type="entry name" value="Ubiquitin-like_domsf"/>
</dbReference>
<proteinExistence type="predicted"/>
<dbReference type="EnsemblMetazoa" id="RPRC001080-RA">
    <property type="protein sequence ID" value="RPRC001080-PA"/>
    <property type="gene ID" value="RPRC001080"/>
</dbReference>
<dbReference type="PROSITE" id="PS50200">
    <property type="entry name" value="RA"/>
    <property type="match status" value="2"/>
</dbReference>
<protein>
    <recommendedName>
        <fullName evidence="2">Ras-associating domain-containing protein</fullName>
    </recommendedName>
</protein>
<dbReference type="eggNOG" id="KOG1892">
    <property type="taxonomic scope" value="Eukaryota"/>
</dbReference>
<dbReference type="HOGENOM" id="CLU_062698_0_0_1"/>
<name>T1HAM5_RHOPR</name>
<feature type="domain" description="Ras-associating" evidence="2">
    <location>
        <begin position="5"/>
        <end position="99"/>
    </location>
</feature>
<dbReference type="GO" id="GO:0005912">
    <property type="term" value="C:adherens junction"/>
    <property type="evidence" value="ECO:0007669"/>
    <property type="project" value="TreeGrafter"/>
</dbReference>
<dbReference type="Proteomes" id="UP000015103">
    <property type="component" value="Unassembled WGS sequence"/>
</dbReference>
<organism evidence="3 4">
    <name type="scientific">Rhodnius prolixus</name>
    <name type="common">Triatomid bug</name>
    <dbReference type="NCBI Taxonomy" id="13249"/>
    <lineage>
        <taxon>Eukaryota</taxon>
        <taxon>Metazoa</taxon>
        <taxon>Ecdysozoa</taxon>
        <taxon>Arthropoda</taxon>
        <taxon>Hexapoda</taxon>
        <taxon>Insecta</taxon>
        <taxon>Pterygota</taxon>
        <taxon>Neoptera</taxon>
        <taxon>Paraneoptera</taxon>
        <taxon>Hemiptera</taxon>
        <taxon>Heteroptera</taxon>
        <taxon>Panheteroptera</taxon>
        <taxon>Cimicomorpha</taxon>
        <taxon>Reduviidae</taxon>
        <taxon>Triatominae</taxon>
        <taxon>Rhodnius</taxon>
    </lineage>
</organism>
<dbReference type="OMA" id="FYFQEAG"/>
<dbReference type="InterPro" id="IPR028842">
    <property type="entry name" value="Afadin"/>
</dbReference>
<dbReference type="STRING" id="13249.T1HAM5"/>
<dbReference type="PANTHER" id="PTHR10398:SF2">
    <property type="entry name" value="AFADIN"/>
    <property type="match status" value="1"/>
</dbReference>
<dbReference type="Pfam" id="PF00788">
    <property type="entry name" value="RA"/>
    <property type="match status" value="2"/>
</dbReference>